<comment type="cofactor">
    <cofactor evidence="1">
        <name>FMN</name>
        <dbReference type="ChEBI" id="CHEBI:58210"/>
    </cofactor>
</comment>
<dbReference type="InterPro" id="IPR008025">
    <property type="entry name" value="CPI-17"/>
</dbReference>
<keyword evidence="16" id="KW-1133">Transmembrane helix</keyword>
<feature type="compositionally biased region" description="Low complexity" evidence="15">
    <location>
        <begin position="1"/>
        <end position="12"/>
    </location>
</feature>
<evidence type="ECO:0000256" key="14">
    <source>
        <dbReference type="RuleBase" id="RU369059"/>
    </source>
</evidence>
<dbReference type="InterPro" id="IPR000415">
    <property type="entry name" value="Nitroreductase-like"/>
</dbReference>
<dbReference type="PANTHER" id="PTHR23026">
    <property type="entry name" value="NADPH NITROREDUCTASE"/>
    <property type="match status" value="1"/>
</dbReference>
<evidence type="ECO:0000313" key="19">
    <source>
        <dbReference type="Proteomes" id="UP001214576"/>
    </source>
</evidence>
<comment type="catalytic activity">
    <reaction evidence="9">
        <text>iodide + L-tyrosine + NADP(+) = 3-iodo-L-tyrosine + NADPH</text>
        <dbReference type="Rhea" id="RHEA:27453"/>
        <dbReference type="ChEBI" id="CHEBI:16382"/>
        <dbReference type="ChEBI" id="CHEBI:57783"/>
        <dbReference type="ChEBI" id="CHEBI:58315"/>
        <dbReference type="ChEBI" id="CHEBI:58349"/>
        <dbReference type="ChEBI" id="CHEBI:59898"/>
    </reaction>
    <physiologicalReaction direction="right-to-left" evidence="9">
        <dbReference type="Rhea" id="RHEA:27455"/>
    </physiologicalReaction>
</comment>
<evidence type="ECO:0000256" key="4">
    <source>
        <dbReference type="ARBA" id="ARBA00022553"/>
    </source>
</evidence>
<evidence type="ECO:0000256" key="2">
    <source>
        <dbReference type="ARBA" id="ARBA00005483"/>
    </source>
</evidence>
<keyword evidence="14 16" id="KW-0472">Membrane</keyword>
<feature type="compositionally biased region" description="Basic and acidic residues" evidence="15">
    <location>
        <begin position="461"/>
        <end position="491"/>
    </location>
</feature>
<evidence type="ECO:0000313" key="18">
    <source>
        <dbReference type="EMBL" id="KAI4539160.1"/>
    </source>
</evidence>
<dbReference type="CDD" id="cd02144">
    <property type="entry name" value="iodotyrosine_dehalogenase"/>
    <property type="match status" value="1"/>
</dbReference>
<comment type="function">
    <text evidence="14">Inhibitor of PPP1CA.</text>
</comment>
<evidence type="ECO:0000256" key="6">
    <source>
        <dbReference type="ARBA" id="ARBA00022643"/>
    </source>
</evidence>
<protein>
    <recommendedName>
        <fullName evidence="14">Protein phosphatase 1 regulatory subunit 14</fullName>
    </recommendedName>
</protein>
<comment type="catalytic activity">
    <reaction evidence="12">
        <text>3-iodo-L-tyrosine + iodide + NADP(+) = 3,5-diiodo-L-tyrosine + NADPH + H(+)</text>
        <dbReference type="Rhea" id="RHEA:27457"/>
        <dbReference type="ChEBI" id="CHEBI:15378"/>
        <dbReference type="ChEBI" id="CHEBI:16382"/>
        <dbReference type="ChEBI" id="CHEBI:57506"/>
        <dbReference type="ChEBI" id="CHEBI:57783"/>
        <dbReference type="ChEBI" id="CHEBI:58349"/>
        <dbReference type="ChEBI" id="CHEBI:59898"/>
    </reaction>
    <physiologicalReaction direction="right-to-left" evidence="12">
        <dbReference type="Rhea" id="RHEA:27459"/>
    </physiologicalReaction>
</comment>
<keyword evidence="16" id="KW-0812">Transmembrane</keyword>
<feature type="domain" description="Nitroreductase" evidence="17">
    <location>
        <begin position="531"/>
        <end position="700"/>
    </location>
</feature>
<keyword evidence="19" id="KW-1185">Reference proteome</keyword>
<evidence type="ECO:0000256" key="9">
    <source>
        <dbReference type="ARBA" id="ARBA00033619"/>
    </source>
</evidence>
<keyword evidence="6" id="KW-0288">FMN</keyword>
<sequence length="722" mass="79495">MSVATGSSEAAGGAAGSGARVFFQSPRGGAGGSPGSSSGSGSSREDSAPVATAAPAGHVQQQQQQQRRHQQGKVTVKYDRKELRKRLVLEEWIVEQLGQLYGCEELWSPIHVAGVFPKSQPDLVTPIAFGAMTKIRGPLSGPISCPHPTPASSVINRDPSAGVQDLVVKIQCQCKDHIQESRDAPFQEVGTVPRSGNWRCTAGESHTSAAGGLSVGGFPVAAILLRYAGAAVHVPGPLCPVPPSSRDVNEEEEMPDVEIDIDDLLDADSEEERALKLRNVSCDANISEKGKAQKITRGALDKFAKGWMGQVTECCGSPRSCSDLVCVYFPLSLSEGPERSENVEGTDPGIQEIQFSEQCLEFFGNYGNTSTHTDPDPKEETNKEVLTPLFLHFPETMACPGEDVLLRFEKSALRAWPCQTQALFSVDRETLSKRTPATLWSVLVAIVCILMVWIFKNADGSSDRKKGEPRAEAHPWVDKDLKDSTDVHQEEAEADEWQESEEEVEHIPFSHNRYPEKEMVKRSQEFYELLNKRRSVRFISNEQVPMEVIDNVIKAAGTAPSGAHTEPWTFVVVKDPDVKHKIREIIEEEEEINYLKRMGPRWVTDLKKFRTNWIKEYLDTAPVLILIFKQVHGFAANGKKKIHYYNEISVSIACGILVAALQNAGLVTVTTTPLNCGPRLRVLLNRPTNEKLLMLLPVGYPSKDATVPNLARKTLDQIMVTV</sequence>
<comment type="catalytic activity">
    <reaction evidence="10">
        <text>bromide + L-tyrosine + NADP(+) = 3-bromo-L-tyrosine + NADPH</text>
        <dbReference type="Rhea" id="RHEA:70347"/>
        <dbReference type="ChEBI" id="CHEBI:15858"/>
        <dbReference type="ChEBI" id="CHEBI:57783"/>
        <dbReference type="ChEBI" id="CHEBI:58315"/>
        <dbReference type="ChEBI" id="CHEBI:58349"/>
        <dbReference type="ChEBI" id="CHEBI:189423"/>
    </reaction>
    <physiologicalReaction direction="right-to-left" evidence="10">
        <dbReference type="Rhea" id="RHEA:70349"/>
    </physiologicalReaction>
</comment>
<dbReference type="PANTHER" id="PTHR23026:SF90">
    <property type="entry name" value="IODOTYROSINE DEIODINASE 1"/>
    <property type="match status" value="1"/>
</dbReference>
<comment type="similarity">
    <text evidence="3">Belongs to the nitroreductase family.</text>
</comment>
<name>A0AAD4U7U8_OVIAM</name>
<comment type="subcellular location">
    <subcellularLocation>
        <location evidence="14">Membrane</location>
        <topology evidence="14">Peripheral membrane protein</topology>
    </subcellularLocation>
</comment>
<dbReference type="AlphaFoldDB" id="A0AAD4U7U8"/>
<evidence type="ECO:0000256" key="11">
    <source>
        <dbReference type="ARBA" id="ARBA00045794"/>
    </source>
</evidence>
<reference evidence="18" key="1">
    <citation type="submission" date="2022-03" db="EMBL/GenBank/DDBJ databases">
        <title>Genomic analyses of argali, domestic sheep and their hybrids provide insights into chromosomal evolution, heterosis and genetic basis of agronomic traits.</title>
        <authorList>
            <person name="Li M."/>
        </authorList>
    </citation>
    <scope>NUCLEOTIDE SEQUENCE</scope>
    <source>
        <strain evidence="18">CAU-MHL-2022a</strain>
        <tissue evidence="18">Skin</tissue>
    </source>
</reference>
<dbReference type="InterPro" id="IPR050627">
    <property type="entry name" value="Nitroreductase/BluB"/>
</dbReference>
<dbReference type="EMBL" id="JAKZEL010000011">
    <property type="protein sequence ID" value="KAI4539160.1"/>
    <property type="molecule type" value="Genomic_DNA"/>
</dbReference>
<organism evidence="18 19">
    <name type="scientific">Ovis ammon polii</name>
    <dbReference type="NCBI Taxonomy" id="230172"/>
    <lineage>
        <taxon>Eukaryota</taxon>
        <taxon>Metazoa</taxon>
        <taxon>Chordata</taxon>
        <taxon>Craniata</taxon>
        <taxon>Vertebrata</taxon>
        <taxon>Euteleostomi</taxon>
        <taxon>Mammalia</taxon>
        <taxon>Eutheria</taxon>
        <taxon>Laurasiatheria</taxon>
        <taxon>Artiodactyla</taxon>
        <taxon>Ruminantia</taxon>
        <taxon>Pecora</taxon>
        <taxon>Bovidae</taxon>
        <taxon>Caprinae</taxon>
        <taxon>Ovis</taxon>
    </lineage>
</organism>
<comment type="similarity">
    <text evidence="2 14">Belongs to the PP1 inhibitor family.</text>
</comment>
<dbReference type="GO" id="GO:0005886">
    <property type="term" value="C:plasma membrane"/>
    <property type="evidence" value="ECO:0007669"/>
    <property type="project" value="TreeGrafter"/>
</dbReference>
<dbReference type="Gene3D" id="1.10.150.220">
    <property type="entry name" value="CPI-17"/>
    <property type="match status" value="1"/>
</dbReference>
<evidence type="ECO:0000256" key="16">
    <source>
        <dbReference type="SAM" id="Phobius"/>
    </source>
</evidence>
<accession>A0AAD4U7U8</accession>
<feature type="region of interest" description="Disordered" evidence="15">
    <location>
        <begin position="461"/>
        <end position="506"/>
    </location>
</feature>
<evidence type="ECO:0000256" key="10">
    <source>
        <dbReference type="ARBA" id="ARBA00033666"/>
    </source>
</evidence>
<comment type="function">
    <text evidence="11">Catalyzes the dehalogenation of halotyrosines such as 3-bromo-L-tyrosine, 3-chloro-L-tyrosine, 3-iodo-L-tyrosine and 3,5-diiodo-L-tyrosine. During thyroid hormone biosynthesis, facilitates iodide salvage by catalysing the oxidative NADPH-dependent deiodination of the halogenated by-products of thyroid hormone production, monoiodotyrosine (L-MIT) and diiodotyrosine (L-DIT). The scavanged iodide can then reenter the hormone-producing pathways. Acts more efficiently on 3-iodo-L-tyrosine than 3,5-diiodo-L-tyrosine.</text>
</comment>
<dbReference type="Pfam" id="PF05361">
    <property type="entry name" value="PP1_inhibitor"/>
    <property type="match status" value="2"/>
</dbReference>
<dbReference type="GO" id="GO:0140616">
    <property type="term" value="F:iodotyrosine deiodinase activity"/>
    <property type="evidence" value="ECO:0007669"/>
    <property type="project" value="UniProtKB-ARBA"/>
</dbReference>
<evidence type="ECO:0000259" key="17">
    <source>
        <dbReference type="Pfam" id="PF00881"/>
    </source>
</evidence>
<keyword evidence="4 14" id="KW-0597">Phosphoprotein</keyword>
<feature type="transmembrane region" description="Helical" evidence="16">
    <location>
        <begin position="437"/>
        <end position="455"/>
    </location>
</feature>
<evidence type="ECO:0000256" key="3">
    <source>
        <dbReference type="ARBA" id="ARBA00007118"/>
    </source>
</evidence>
<dbReference type="SUPFAM" id="SSF55469">
    <property type="entry name" value="FMN-dependent nitroreductase-like"/>
    <property type="match status" value="1"/>
</dbReference>
<keyword evidence="7" id="KW-0560">Oxidoreductase</keyword>
<evidence type="ECO:0000256" key="8">
    <source>
        <dbReference type="ARBA" id="ARBA00023272"/>
    </source>
</evidence>
<evidence type="ECO:0000256" key="5">
    <source>
        <dbReference type="ARBA" id="ARBA00022630"/>
    </source>
</evidence>
<dbReference type="GO" id="GO:0006570">
    <property type="term" value="P:tyrosine metabolic process"/>
    <property type="evidence" value="ECO:0007669"/>
    <property type="project" value="TreeGrafter"/>
</dbReference>
<feature type="compositionally biased region" description="Acidic residues" evidence="15">
    <location>
        <begin position="492"/>
        <end position="504"/>
    </location>
</feature>
<dbReference type="Gene3D" id="3.40.109.10">
    <property type="entry name" value="NADH Oxidase"/>
    <property type="match status" value="1"/>
</dbReference>
<dbReference type="GO" id="GO:0004864">
    <property type="term" value="F:protein phosphatase inhibitor activity"/>
    <property type="evidence" value="ECO:0007669"/>
    <property type="project" value="UniProtKB-UniRule"/>
</dbReference>
<evidence type="ECO:0000256" key="15">
    <source>
        <dbReference type="SAM" id="MobiDB-lite"/>
    </source>
</evidence>
<evidence type="ECO:0000256" key="13">
    <source>
        <dbReference type="ARBA" id="ARBA00048356"/>
    </source>
</evidence>
<dbReference type="InterPro" id="IPR029479">
    <property type="entry name" value="Nitroreductase"/>
</dbReference>
<comment type="catalytic activity">
    <reaction evidence="13">
        <text>L-tyrosine + chloride + NADP(+) = 3-chloro-L-tyrosine + NADPH</text>
        <dbReference type="Rhea" id="RHEA:70343"/>
        <dbReference type="ChEBI" id="CHEBI:17996"/>
        <dbReference type="ChEBI" id="CHEBI:57783"/>
        <dbReference type="ChEBI" id="CHEBI:58315"/>
        <dbReference type="ChEBI" id="CHEBI:58349"/>
        <dbReference type="ChEBI" id="CHEBI:189422"/>
    </reaction>
    <physiologicalReaction direction="right-to-left" evidence="13">
        <dbReference type="Rhea" id="RHEA:70345"/>
    </physiologicalReaction>
</comment>
<dbReference type="GO" id="GO:0005737">
    <property type="term" value="C:cytoplasm"/>
    <property type="evidence" value="ECO:0007669"/>
    <property type="project" value="InterPro"/>
</dbReference>
<dbReference type="GO" id="GO:0042403">
    <property type="term" value="P:thyroid hormone metabolic process"/>
    <property type="evidence" value="ECO:0007669"/>
    <property type="project" value="TreeGrafter"/>
</dbReference>
<keyword evidence="5" id="KW-0285">Flavoprotein</keyword>
<gene>
    <name evidence="18" type="ORF">MG293_010552</name>
</gene>
<evidence type="ECO:0000256" key="12">
    <source>
        <dbReference type="ARBA" id="ARBA00047519"/>
    </source>
</evidence>
<keyword evidence="8 14" id="KW-0650">Protein phosphatase inhibitor</keyword>
<dbReference type="FunFam" id="3.40.109.10:FF:000004">
    <property type="entry name" value="Iodotyrosine deiodinase 1"/>
    <property type="match status" value="1"/>
</dbReference>
<dbReference type="Pfam" id="PF00881">
    <property type="entry name" value="Nitroreductase"/>
    <property type="match status" value="1"/>
</dbReference>
<feature type="region of interest" description="Disordered" evidence="15">
    <location>
        <begin position="1"/>
        <end position="75"/>
    </location>
</feature>
<proteinExistence type="inferred from homology"/>
<evidence type="ECO:0000256" key="1">
    <source>
        <dbReference type="ARBA" id="ARBA00001917"/>
    </source>
</evidence>
<evidence type="ECO:0000256" key="7">
    <source>
        <dbReference type="ARBA" id="ARBA00023002"/>
    </source>
</evidence>
<dbReference type="InterPro" id="IPR036658">
    <property type="entry name" value="CPI-17_sf"/>
</dbReference>
<dbReference type="SUPFAM" id="SSF81790">
    <property type="entry name" value="Myosin phosphatase inhibitor 17kDa protein, CPI-17"/>
    <property type="match status" value="1"/>
</dbReference>
<dbReference type="Proteomes" id="UP001214576">
    <property type="component" value="Unassembled WGS sequence"/>
</dbReference>
<comment type="caution">
    <text evidence="18">The sequence shown here is derived from an EMBL/GenBank/DDBJ whole genome shotgun (WGS) entry which is preliminary data.</text>
</comment>